<feature type="binding site" evidence="4">
    <location>
        <position position="277"/>
    </location>
    <ligand>
        <name>Zn(2+)</name>
        <dbReference type="ChEBI" id="CHEBI:29105"/>
        <label>1</label>
    </ligand>
</feature>
<feature type="binding site" evidence="4">
    <location>
        <position position="217"/>
    </location>
    <ligand>
        <name>Zn(2+)</name>
        <dbReference type="ChEBI" id="CHEBI:29105"/>
        <label>2</label>
    </ligand>
</feature>
<dbReference type="RefSeq" id="WP_249319351.1">
    <property type="nucleotide sequence ID" value="NZ_JACRSN010000008.1"/>
</dbReference>
<sequence length="328" mass="35898">MADFIRTVTGDISPLELGYCQCHEHLLLAKGKSYTIDPSLCMDDEKKSADELLSYYAAGGRALVDAQPVGCGRMADGLRRISEASGVKIIASTGFHKLLFYPEDHVVYHSSAEELAELFAGELTLGMFVDHVNGEAPFTERGAAKAGIIKTASDGRDITSGEDVLPIYRKLFTAAAMAAVKTGAPVITHLEMGDGADSQFRVLTENGVPANQIIMSHLDRVVDRTDPNRYLRVAESGVFLQFDTIGRFKYHSDEDEAWLIAMLCEHGFADQILIGLDTTNKRLRSYGGALGLTYILDTFRNTLAAHGVGDDLFARFTLKNPQRALCFH</sequence>
<dbReference type="PROSITE" id="PS51347">
    <property type="entry name" value="PHOSPHOTRIESTERASE_2"/>
    <property type="match status" value="1"/>
</dbReference>
<proteinExistence type="inferred from homology"/>
<dbReference type="SUPFAM" id="SSF51556">
    <property type="entry name" value="Metallo-dependent hydrolases"/>
    <property type="match status" value="1"/>
</dbReference>
<dbReference type="GO" id="GO:0008270">
    <property type="term" value="F:zinc ion binding"/>
    <property type="evidence" value="ECO:0007669"/>
    <property type="project" value="InterPro"/>
</dbReference>
<dbReference type="AlphaFoldDB" id="A0A926D995"/>
<feature type="binding site" description="via carbamate group" evidence="4">
    <location>
        <position position="150"/>
    </location>
    <ligand>
        <name>Zn(2+)</name>
        <dbReference type="ChEBI" id="CHEBI:29105"/>
        <label>1</label>
    </ligand>
</feature>
<dbReference type="Gene3D" id="3.20.20.140">
    <property type="entry name" value="Metal-dependent hydrolases"/>
    <property type="match status" value="1"/>
</dbReference>
<dbReference type="PIRSF" id="PIRSF016839">
    <property type="entry name" value="PhP"/>
    <property type="match status" value="1"/>
</dbReference>
<evidence type="ECO:0000256" key="1">
    <source>
        <dbReference type="ARBA" id="ARBA00022723"/>
    </source>
</evidence>
<dbReference type="PANTHER" id="PTHR10819">
    <property type="entry name" value="PHOSPHOTRIESTERASE-RELATED"/>
    <property type="match status" value="1"/>
</dbReference>
<evidence type="ECO:0000313" key="7">
    <source>
        <dbReference type="Proteomes" id="UP000651482"/>
    </source>
</evidence>
<dbReference type="InterPro" id="IPR001559">
    <property type="entry name" value="Phosphotriesterase"/>
</dbReference>
<feature type="modified residue" description="N6-carboxylysine" evidence="3 5">
    <location>
        <position position="150"/>
    </location>
</feature>
<name>A0A926D995_9FIRM</name>
<feature type="binding site" description="via carbamate group" evidence="4">
    <location>
        <position position="150"/>
    </location>
    <ligand>
        <name>Zn(2+)</name>
        <dbReference type="ChEBI" id="CHEBI:29105"/>
        <label>2</label>
    </ligand>
</feature>
<evidence type="ECO:0000256" key="2">
    <source>
        <dbReference type="ARBA" id="ARBA00022801"/>
    </source>
</evidence>
<comment type="caution">
    <text evidence="6">The sequence shown here is derived from an EMBL/GenBank/DDBJ whole genome shotgun (WGS) entry which is preliminary data.</text>
</comment>
<dbReference type="PANTHER" id="PTHR10819:SF3">
    <property type="entry name" value="PHOSPHOTRIESTERASE-RELATED PROTEIN"/>
    <property type="match status" value="1"/>
</dbReference>
<organism evidence="6 7">
    <name type="scientific">Yeguia hominis</name>
    <dbReference type="NCBI Taxonomy" id="2763662"/>
    <lineage>
        <taxon>Bacteria</taxon>
        <taxon>Bacillati</taxon>
        <taxon>Bacillota</taxon>
        <taxon>Clostridia</taxon>
        <taxon>Eubacteriales</taxon>
        <taxon>Yeguiaceae</taxon>
        <taxon>Yeguia</taxon>
    </lineage>
</organism>
<comment type="similarity">
    <text evidence="5">Belongs to the metallo-dependent hydrolases superfamily. Phosphotriesterase family.</text>
</comment>
<feature type="binding site" evidence="4">
    <location>
        <position position="23"/>
    </location>
    <ligand>
        <name>Zn(2+)</name>
        <dbReference type="ChEBI" id="CHEBI:29105"/>
        <label>1</label>
    </ligand>
</feature>
<accession>A0A926D995</accession>
<dbReference type="Pfam" id="PF02126">
    <property type="entry name" value="PTE"/>
    <property type="match status" value="1"/>
</dbReference>
<feature type="binding site" evidence="4">
    <location>
        <position position="25"/>
    </location>
    <ligand>
        <name>Zn(2+)</name>
        <dbReference type="ChEBI" id="CHEBI:29105"/>
        <label>1</label>
    </ligand>
</feature>
<dbReference type="Proteomes" id="UP000651482">
    <property type="component" value="Unassembled WGS sequence"/>
</dbReference>
<keyword evidence="1 4" id="KW-0479">Metal-binding</keyword>
<feature type="binding site" evidence="4">
    <location>
        <position position="189"/>
    </location>
    <ligand>
        <name>Zn(2+)</name>
        <dbReference type="ChEBI" id="CHEBI:29105"/>
        <label>2</label>
    </ligand>
</feature>
<evidence type="ECO:0000313" key="6">
    <source>
        <dbReference type="EMBL" id="MBC8533722.1"/>
    </source>
</evidence>
<dbReference type="EMBL" id="JACRSN010000008">
    <property type="protein sequence ID" value="MBC8533722.1"/>
    <property type="molecule type" value="Genomic_DNA"/>
</dbReference>
<gene>
    <name evidence="6" type="ORF">IAG03_06825</name>
</gene>
<evidence type="ECO:0000256" key="4">
    <source>
        <dbReference type="PIRSR" id="PIRSR601559-51"/>
    </source>
</evidence>
<evidence type="ECO:0000256" key="5">
    <source>
        <dbReference type="PROSITE-ProRule" id="PRU00679"/>
    </source>
</evidence>
<dbReference type="InterPro" id="IPR032466">
    <property type="entry name" value="Metal_Hydrolase"/>
</dbReference>
<comment type="cofactor">
    <cofactor evidence="4">
        <name>a divalent metal cation</name>
        <dbReference type="ChEBI" id="CHEBI:60240"/>
    </cofactor>
    <text evidence="4">Binds 2 divalent metal cations per subunit.</text>
</comment>
<keyword evidence="2" id="KW-0378">Hydrolase</keyword>
<protein>
    <recommendedName>
        <fullName evidence="8">Phosphotriesterase-related protein</fullName>
    </recommendedName>
</protein>
<evidence type="ECO:0008006" key="8">
    <source>
        <dbReference type="Google" id="ProtNLM"/>
    </source>
</evidence>
<evidence type="ECO:0000256" key="3">
    <source>
        <dbReference type="PIRSR" id="PIRSR601559-50"/>
    </source>
</evidence>
<dbReference type="GO" id="GO:0016787">
    <property type="term" value="F:hydrolase activity"/>
    <property type="evidence" value="ECO:0007669"/>
    <property type="project" value="UniProtKB-KW"/>
</dbReference>
<reference evidence="6" key="1">
    <citation type="submission" date="2020-08" db="EMBL/GenBank/DDBJ databases">
        <title>Genome public.</title>
        <authorList>
            <person name="Liu C."/>
            <person name="Sun Q."/>
        </authorList>
    </citation>
    <scope>NUCLEOTIDE SEQUENCE</scope>
    <source>
        <strain evidence="6">NSJ-40</strain>
    </source>
</reference>
<keyword evidence="7" id="KW-1185">Reference proteome</keyword>